<evidence type="ECO:0000313" key="3">
    <source>
        <dbReference type="EMBL" id="PRD47844.1"/>
    </source>
</evidence>
<evidence type="ECO:0000256" key="1">
    <source>
        <dbReference type="ARBA" id="ARBA00007613"/>
    </source>
</evidence>
<keyword evidence="2" id="KW-0449">Lipoprotein</keyword>
<dbReference type="InterPro" id="IPR010131">
    <property type="entry name" value="MdtP/NodT-like"/>
</dbReference>
<name>A0A2S9J516_9SPHI</name>
<dbReference type="GO" id="GO:0005886">
    <property type="term" value="C:plasma membrane"/>
    <property type="evidence" value="ECO:0007669"/>
    <property type="project" value="UniProtKB-SubCell"/>
</dbReference>
<keyword evidence="2" id="KW-0472">Membrane</keyword>
<dbReference type="EMBL" id="PVBQ01000005">
    <property type="protein sequence ID" value="PRD47844.1"/>
    <property type="molecule type" value="Genomic_DNA"/>
</dbReference>
<dbReference type="SUPFAM" id="SSF56954">
    <property type="entry name" value="Outer membrane efflux proteins (OEP)"/>
    <property type="match status" value="1"/>
</dbReference>
<dbReference type="NCBIfam" id="TIGR01845">
    <property type="entry name" value="outer_NodT"/>
    <property type="match status" value="1"/>
</dbReference>
<dbReference type="OrthoDB" id="9770517at2"/>
<feature type="chain" id="PRO_5015374261" evidence="2">
    <location>
        <begin position="22"/>
        <end position="474"/>
    </location>
</feature>
<dbReference type="GO" id="GO:0015562">
    <property type="term" value="F:efflux transmembrane transporter activity"/>
    <property type="evidence" value="ECO:0007669"/>
    <property type="project" value="InterPro"/>
</dbReference>
<dbReference type="Gene3D" id="2.20.200.10">
    <property type="entry name" value="Outer membrane efflux proteins (OEP)"/>
    <property type="match status" value="1"/>
</dbReference>
<feature type="signal peptide" evidence="2">
    <location>
        <begin position="1"/>
        <end position="21"/>
    </location>
</feature>
<keyword evidence="4" id="KW-1185">Reference proteome</keyword>
<keyword evidence="2" id="KW-0564">Palmitate</keyword>
<comment type="subcellular location">
    <subcellularLocation>
        <location evidence="2">Cell membrane</location>
        <topology evidence="2">Lipid-anchor</topology>
    </subcellularLocation>
</comment>
<dbReference type="Pfam" id="PF02321">
    <property type="entry name" value="OEP"/>
    <property type="match status" value="2"/>
</dbReference>
<dbReference type="Proteomes" id="UP000239711">
    <property type="component" value="Unassembled WGS sequence"/>
</dbReference>
<keyword evidence="2" id="KW-0732">Signal</keyword>
<comment type="caution">
    <text evidence="3">The sequence shown here is derived from an EMBL/GenBank/DDBJ whole genome shotgun (WGS) entry which is preliminary data.</text>
</comment>
<accession>A0A2S9J516</accession>
<proteinExistence type="inferred from homology"/>
<reference evidence="3 4" key="1">
    <citation type="submission" date="2018-02" db="EMBL/GenBank/DDBJ databases">
        <title>The draft genome of Sphingobacterium sp. 5JN-11.</title>
        <authorList>
            <person name="Liu L."/>
            <person name="Li L."/>
            <person name="Liang L."/>
            <person name="Zhang X."/>
            <person name="Wang T."/>
        </authorList>
    </citation>
    <scope>NUCLEOTIDE SEQUENCE [LARGE SCALE GENOMIC DNA]</scope>
    <source>
        <strain evidence="3 4">5JN-11</strain>
    </source>
</reference>
<evidence type="ECO:0000313" key="4">
    <source>
        <dbReference type="Proteomes" id="UP000239711"/>
    </source>
</evidence>
<sequence length="474" mass="52074">MQMKIKSSFLFSLAISASLWACQTKRLSNDITLAPPTSFRSEQAVDADSSIGNVPWWEFFQDPVLQQLIDTALQQNVDMQLALKNIESAQLMFTQAKAGNLPSLQLQVQANSTNPSNNSLNGLSLGQFLGQNHLEDYTVGLGLSWEADIWGKIKGKKAAALASYLQTEEARKAIQTQLVNQVAKGYYQLLMLYRLQEIAEQNLRLSDSTLQVVQHQYDVGDINLLALEQVAAQRQAAAALIPDFQQQILLQENALHVLSGGFPKEIRTAATLDAVNLPTDLAVGVPAELLSKRPDVKQAELSVTASQAYHHVARAQMYPSLSITAQAGVNAFKASNWFNIPASLFGAVAGSITQPILQRKELKTQYEVARVEYEKSVVQFRQSVVTAVGEVSDALISIQKLKERQEIVQDKTNRLKAAVKHADLLYETGSATYLEVITAQSSALQSELELIQIHKAELVAVVDLYRALGGGWSN</sequence>
<dbReference type="PANTHER" id="PTHR30203">
    <property type="entry name" value="OUTER MEMBRANE CATION EFFLUX PROTEIN"/>
    <property type="match status" value="1"/>
</dbReference>
<comment type="similarity">
    <text evidence="1 2">Belongs to the outer membrane factor (OMF) (TC 1.B.17) family.</text>
</comment>
<dbReference type="PANTHER" id="PTHR30203:SF33">
    <property type="entry name" value="BLR4455 PROTEIN"/>
    <property type="match status" value="1"/>
</dbReference>
<dbReference type="AlphaFoldDB" id="A0A2S9J516"/>
<organism evidence="3 4">
    <name type="scientific">Sphingobacterium haloxyli</name>
    <dbReference type="NCBI Taxonomy" id="2100533"/>
    <lineage>
        <taxon>Bacteria</taxon>
        <taxon>Pseudomonadati</taxon>
        <taxon>Bacteroidota</taxon>
        <taxon>Sphingobacteriia</taxon>
        <taxon>Sphingobacteriales</taxon>
        <taxon>Sphingobacteriaceae</taxon>
        <taxon>Sphingobacterium</taxon>
    </lineage>
</organism>
<keyword evidence="2" id="KW-1134">Transmembrane beta strand</keyword>
<keyword evidence="2" id="KW-0812">Transmembrane</keyword>
<gene>
    <name evidence="3" type="ORF">C5745_07990</name>
</gene>
<dbReference type="Gene3D" id="1.20.1600.10">
    <property type="entry name" value="Outer membrane efflux proteins (OEP)"/>
    <property type="match status" value="1"/>
</dbReference>
<dbReference type="InterPro" id="IPR003423">
    <property type="entry name" value="OMP_efflux"/>
</dbReference>
<protein>
    <submittedName>
        <fullName evidence="3">RND transporter</fullName>
    </submittedName>
</protein>
<evidence type="ECO:0000256" key="2">
    <source>
        <dbReference type="RuleBase" id="RU362097"/>
    </source>
</evidence>